<name>A0A2K1YQ20_POPTR</name>
<dbReference type="EMBL" id="CM009299">
    <property type="protein sequence ID" value="PNT15118.1"/>
    <property type="molecule type" value="Genomic_DNA"/>
</dbReference>
<dbReference type="Proteomes" id="UP000006729">
    <property type="component" value="Chromosome 10"/>
</dbReference>
<organism evidence="1 2">
    <name type="scientific">Populus trichocarpa</name>
    <name type="common">Western balsam poplar</name>
    <name type="synonym">Populus balsamifera subsp. trichocarpa</name>
    <dbReference type="NCBI Taxonomy" id="3694"/>
    <lineage>
        <taxon>Eukaryota</taxon>
        <taxon>Viridiplantae</taxon>
        <taxon>Streptophyta</taxon>
        <taxon>Embryophyta</taxon>
        <taxon>Tracheophyta</taxon>
        <taxon>Spermatophyta</taxon>
        <taxon>Magnoliopsida</taxon>
        <taxon>eudicotyledons</taxon>
        <taxon>Gunneridae</taxon>
        <taxon>Pentapetalae</taxon>
        <taxon>rosids</taxon>
        <taxon>fabids</taxon>
        <taxon>Malpighiales</taxon>
        <taxon>Salicaceae</taxon>
        <taxon>Saliceae</taxon>
        <taxon>Populus</taxon>
    </lineage>
</organism>
<sequence>MQRPKGGFWGNVQIVSAAPPYLDGTFKRFVQVTTLVFDESNFSTWRNGEWWLPFATRSMAIGMIMV</sequence>
<dbReference type="AlphaFoldDB" id="A0A2K1YQ20"/>
<keyword evidence="2" id="KW-1185">Reference proteome</keyword>
<evidence type="ECO:0000313" key="1">
    <source>
        <dbReference type="EMBL" id="PNT15118.1"/>
    </source>
</evidence>
<dbReference type="InParanoid" id="A0A2K1YQ20"/>
<protein>
    <submittedName>
        <fullName evidence="1">Uncharacterized protein</fullName>
    </submittedName>
</protein>
<reference evidence="1 2" key="1">
    <citation type="journal article" date="2006" name="Science">
        <title>The genome of black cottonwood, Populus trichocarpa (Torr. &amp; Gray).</title>
        <authorList>
            <person name="Tuskan G.A."/>
            <person name="Difazio S."/>
            <person name="Jansson S."/>
            <person name="Bohlmann J."/>
            <person name="Grigoriev I."/>
            <person name="Hellsten U."/>
            <person name="Putnam N."/>
            <person name="Ralph S."/>
            <person name="Rombauts S."/>
            <person name="Salamov A."/>
            <person name="Schein J."/>
            <person name="Sterck L."/>
            <person name="Aerts A."/>
            <person name="Bhalerao R.R."/>
            <person name="Bhalerao R.P."/>
            <person name="Blaudez D."/>
            <person name="Boerjan W."/>
            <person name="Brun A."/>
            <person name="Brunner A."/>
            <person name="Busov V."/>
            <person name="Campbell M."/>
            <person name="Carlson J."/>
            <person name="Chalot M."/>
            <person name="Chapman J."/>
            <person name="Chen G.L."/>
            <person name="Cooper D."/>
            <person name="Coutinho P.M."/>
            <person name="Couturier J."/>
            <person name="Covert S."/>
            <person name="Cronk Q."/>
            <person name="Cunningham R."/>
            <person name="Davis J."/>
            <person name="Degroeve S."/>
            <person name="Dejardin A."/>
            <person name="Depamphilis C."/>
            <person name="Detter J."/>
            <person name="Dirks B."/>
            <person name="Dubchak I."/>
            <person name="Duplessis S."/>
            <person name="Ehlting J."/>
            <person name="Ellis B."/>
            <person name="Gendler K."/>
            <person name="Goodstein D."/>
            <person name="Gribskov M."/>
            <person name="Grimwood J."/>
            <person name="Groover A."/>
            <person name="Gunter L."/>
            <person name="Hamberger B."/>
            <person name="Heinze B."/>
            <person name="Helariutta Y."/>
            <person name="Henrissat B."/>
            <person name="Holligan D."/>
            <person name="Holt R."/>
            <person name="Huang W."/>
            <person name="Islam-Faridi N."/>
            <person name="Jones S."/>
            <person name="Jones-Rhoades M."/>
            <person name="Jorgensen R."/>
            <person name="Joshi C."/>
            <person name="Kangasjarvi J."/>
            <person name="Karlsson J."/>
            <person name="Kelleher C."/>
            <person name="Kirkpatrick R."/>
            <person name="Kirst M."/>
            <person name="Kohler A."/>
            <person name="Kalluri U."/>
            <person name="Larimer F."/>
            <person name="Leebens-Mack J."/>
            <person name="Leple J.C."/>
            <person name="Locascio P."/>
            <person name="Lou Y."/>
            <person name="Lucas S."/>
            <person name="Martin F."/>
            <person name="Montanini B."/>
            <person name="Napoli C."/>
            <person name="Nelson D.R."/>
            <person name="Nelson C."/>
            <person name="Nieminen K."/>
            <person name="Nilsson O."/>
            <person name="Pereda V."/>
            <person name="Peter G."/>
            <person name="Philippe R."/>
            <person name="Pilate G."/>
            <person name="Poliakov A."/>
            <person name="Razumovskaya J."/>
            <person name="Richardson P."/>
            <person name="Rinaldi C."/>
            <person name="Ritland K."/>
            <person name="Rouze P."/>
            <person name="Ryaboy D."/>
            <person name="Schmutz J."/>
            <person name="Schrader J."/>
            <person name="Segerman B."/>
            <person name="Shin H."/>
            <person name="Siddiqui A."/>
            <person name="Sterky F."/>
            <person name="Terry A."/>
            <person name="Tsai C.J."/>
            <person name="Uberbacher E."/>
            <person name="Unneberg P."/>
            <person name="Vahala J."/>
            <person name="Wall K."/>
            <person name="Wessler S."/>
            <person name="Yang G."/>
            <person name="Yin T."/>
            <person name="Douglas C."/>
            <person name="Marra M."/>
            <person name="Sandberg G."/>
            <person name="Van de Peer Y."/>
            <person name="Rokhsar D."/>
        </authorList>
    </citation>
    <scope>NUCLEOTIDE SEQUENCE [LARGE SCALE GENOMIC DNA]</scope>
    <source>
        <strain evidence="2">cv. Nisqually</strain>
    </source>
</reference>
<accession>A0A2K1YQ20</accession>
<proteinExistence type="predicted"/>
<gene>
    <name evidence="1" type="ORF">POPTR_010G067400</name>
</gene>
<evidence type="ECO:0000313" key="2">
    <source>
        <dbReference type="Proteomes" id="UP000006729"/>
    </source>
</evidence>